<comment type="caution">
    <text evidence="4">The sequence shown here is derived from an EMBL/GenBank/DDBJ whole genome shotgun (WGS) entry which is preliminary data.</text>
</comment>
<evidence type="ECO:0000256" key="2">
    <source>
        <dbReference type="SAM" id="SignalP"/>
    </source>
</evidence>
<dbReference type="GO" id="GO:1904680">
    <property type="term" value="F:peptide transmembrane transporter activity"/>
    <property type="evidence" value="ECO:0007669"/>
    <property type="project" value="TreeGrafter"/>
</dbReference>
<protein>
    <submittedName>
        <fullName evidence="4">ABC transporter substrate-binding protein</fullName>
    </submittedName>
</protein>
<dbReference type="Gene3D" id="3.40.190.10">
    <property type="entry name" value="Periplasmic binding protein-like II"/>
    <property type="match status" value="1"/>
</dbReference>
<dbReference type="Proteomes" id="UP000544090">
    <property type="component" value="Unassembled WGS sequence"/>
</dbReference>
<dbReference type="PANTHER" id="PTHR30290:SF38">
    <property type="entry name" value="D,D-DIPEPTIDE-BINDING PERIPLASMIC PROTEIN DDPA-RELATED"/>
    <property type="match status" value="1"/>
</dbReference>
<dbReference type="CDD" id="cd00995">
    <property type="entry name" value="PBP2_NikA_DppA_OppA_like"/>
    <property type="match status" value="1"/>
</dbReference>
<feature type="chain" id="PRO_5039060685" evidence="2">
    <location>
        <begin position="21"/>
        <end position="526"/>
    </location>
</feature>
<reference evidence="4 5" key="1">
    <citation type="submission" date="2020-04" db="EMBL/GenBank/DDBJ databases">
        <title>Arthrobacter sp. nov.</title>
        <authorList>
            <person name="Liu S."/>
        </authorList>
    </citation>
    <scope>NUCLEOTIDE SEQUENCE [LARGE SCALE GENOMIC DNA]</scope>
    <source>
        <strain evidence="4 5">E918</strain>
    </source>
</reference>
<dbReference type="PANTHER" id="PTHR30290">
    <property type="entry name" value="PERIPLASMIC BINDING COMPONENT OF ABC TRANSPORTER"/>
    <property type="match status" value="1"/>
</dbReference>
<dbReference type="RefSeq" id="WP_168485808.1">
    <property type="nucleotide sequence ID" value="NZ_JAAZSQ010000005.1"/>
</dbReference>
<keyword evidence="5" id="KW-1185">Reference proteome</keyword>
<name>A0A7X6K4B9_9MICC</name>
<dbReference type="GO" id="GO:0015833">
    <property type="term" value="P:peptide transport"/>
    <property type="evidence" value="ECO:0007669"/>
    <property type="project" value="TreeGrafter"/>
</dbReference>
<proteinExistence type="predicted"/>
<sequence>MHRRATLPLALVSVTGLLLAGCTTGGSASSNAQAGDGAPSPDIIRTTIDLPASFDPTKGLSLPDFLAARMSYDTLVRKDADNKLAPGLAASWERTADGAVFTLRKGATCSDGTPITPTVVKESFEYLTNPKTAAAAAPQVFGPAGKPVFTADDEANTLSITLAQPWPDMLTGLSMSPTGVICPAGLKDTKALAAGEAAGSESGPYTLASKEHGVRYTYELRGDYNAWPEYSQQIDGQPAKKIVYNVITDKNATANQLISGQLDMGFVNATSLSRFDGNDKFTVTNEPFSDFFVMFNQREGSPFTDPAVRRAVAQVLDRKMFENITSSGFGQVTTQLVAEGTVCSDPAQSPVIPVDTAAAKKVLDGVAIRMVGAQILGPQGSGNVYVQEQLRAAGATVKLDNLDVGGWISTVFGKPGDWDMTVYADLNFMGTMANPLASFMGPTIQEGGGNIGGARNEAAQAAFGKFLTAKDQEAQCAALEESMNALIENADAIPLSNDPRLMVAADGFTVTSLGGALDDQIMRITK</sequence>
<dbReference type="AlphaFoldDB" id="A0A7X6K4B9"/>
<dbReference type="GO" id="GO:0042597">
    <property type="term" value="C:periplasmic space"/>
    <property type="evidence" value="ECO:0007669"/>
    <property type="project" value="UniProtKB-ARBA"/>
</dbReference>
<dbReference type="InterPro" id="IPR030678">
    <property type="entry name" value="Peptide/Ni-bd"/>
</dbReference>
<evidence type="ECO:0000259" key="3">
    <source>
        <dbReference type="Pfam" id="PF00496"/>
    </source>
</evidence>
<dbReference type="Gene3D" id="3.90.76.10">
    <property type="entry name" value="Dipeptide-binding Protein, Domain 1"/>
    <property type="match status" value="1"/>
</dbReference>
<accession>A0A7X6K4B9</accession>
<dbReference type="PROSITE" id="PS51257">
    <property type="entry name" value="PROKAR_LIPOPROTEIN"/>
    <property type="match status" value="1"/>
</dbReference>
<evidence type="ECO:0000313" key="4">
    <source>
        <dbReference type="EMBL" id="NKX54475.1"/>
    </source>
</evidence>
<dbReference type="GO" id="GO:0043190">
    <property type="term" value="C:ATP-binding cassette (ABC) transporter complex"/>
    <property type="evidence" value="ECO:0007669"/>
    <property type="project" value="InterPro"/>
</dbReference>
<evidence type="ECO:0000256" key="1">
    <source>
        <dbReference type="ARBA" id="ARBA00022729"/>
    </source>
</evidence>
<dbReference type="PIRSF" id="PIRSF002741">
    <property type="entry name" value="MppA"/>
    <property type="match status" value="1"/>
</dbReference>
<dbReference type="Pfam" id="PF00496">
    <property type="entry name" value="SBP_bac_5"/>
    <property type="match status" value="1"/>
</dbReference>
<feature type="signal peptide" evidence="2">
    <location>
        <begin position="1"/>
        <end position="20"/>
    </location>
</feature>
<gene>
    <name evidence="4" type="ORF">HGG74_07940</name>
</gene>
<organism evidence="4 5">
    <name type="scientific">Arthrobacter mobilis</name>
    <dbReference type="NCBI Taxonomy" id="2724944"/>
    <lineage>
        <taxon>Bacteria</taxon>
        <taxon>Bacillati</taxon>
        <taxon>Actinomycetota</taxon>
        <taxon>Actinomycetes</taxon>
        <taxon>Micrococcales</taxon>
        <taxon>Micrococcaceae</taxon>
        <taxon>Arthrobacter</taxon>
    </lineage>
</organism>
<dbReference type="SUPFAM" id="SSF53850">
    <property type="entry name" value="Periplasmic binding protein-like II"/>
    <property type="match status" value="1"/>
</dbReference>
<dbReference type="Gene3D" id="3.10.105.10">
    <property type="entry name" value="Dipeptide-binding Protein, Domain 3"/>
    <property type="match status" value="1"/>
</dbReference>
<evidence type="ECO:0000313" key="5">
    <source>
        <dbReference type="Proteomes" id="UP000544090"/>
    </source>
</evidence>
<dbReference type="InterPro" id="IPR039424">
    <property type="entry name" value="SBP_5"/>
</dbReference>
<keyword evidence="1 2" id="KW-0732">Signal</keyword>
<feature type="domain" description="Solute-binding protein family 5" evidence="3">
    <location>
        <begin position="83"/>
        <end position="443"/>
    </location>
</feature>
<dbReference type="InterPro" id="IPR000914">
    <property type="entry name" value="SBP_5_dom"/>
</dbReference>
<dbReference type="EMBL" id="JAAZSQ010000005">
    <property type="protein sequence ID" value="NKX54475.1"/>
    <property type="molecule type" value="Genomic_DNA"/>
</dbReference>